<protein>
    <submittedName>
        <fullName evidence="2">Glyoxylase, beta-lactamase superfamily II</fullName>
    </submittedName>
</protein>
<accession>A0A1H1KVL9</accession>
<dbReference type="EMBL" id="LT629734">
    <property type="protein sequence ID" value="SDR65729.1"/>
    <property type="molecule type" value="Genomic_DNA"/>
</dbReference>
<dbReference type="Proteomes" id="UP000199649">
    <property type="component" value="Chromosome I"/>
</dbReference>
<dbReference type="InterPro" id="IPR001279">
    <property type="entry name" value="Metallo-B-lactamas"/>
</dbReference>
<dbReference type="Gene3D" id="3.60.15.10">
    <property type="entry name" value="Ribonuclease Z/Hydroxyacylglutathione hydrolase-like"/>
    <property type="match status" value="1"/>
</dbReference>
<dbReference type="OrthoDB" id="3813329at2"/>
<dbReference type="SUPFAM" id="SSF56281">
    <property type="entry name" value="Metallo-hydrolase/oxidoreductase"/>
    <property type="match status" value="1"/>
</dbReference>
<dbReference type="SMART" id="SM00849">
    <property type="entry name" value="Lactamase_B"/>
    <property type="match status" value="1"/>
</dbReference>
<dbReference type="AlphaFoldDB" id="A0A1H1KVL9"/>
<evidence type="ECO:0000259" key="1">
    <source>
        <dbReference type="SMART" id="SM00849"/>
    </source>
</evidence>
<feature type="domain" description="Metallo-beta-lactamase" evidence="1">
    <location>
        <begin position="18"/>
        <end position="209"/>
    </location>
</feature>
<keyword evidence="3" id="KW-1185">Reference proteome</keyword>
<proteinExistence type="predicted"/>
<name>A0A1H1KVL9_9MICO</name>
<sequence>MLREIAEGVWVHTSAFIESNAVVVRGDRGALLVDPGITEDELVCIADDLGALGLPVVVGFATHPDWDHVLWHPRLGEAPRYGTARCVETMRAFLAQPDWRAQLAEALPPEHADEIPLALLGELTPLPRGAEQIPWAGPAVRVVEHRAHAPGHAALVIEHAGVLVAGDMLSDTLMPFLDLDAEHPLDEHLAALDRLEALAGGVRAVVPGHGSIGDAAALASRIALDRAYVEDLRDGRDSPDPRVGAAAPLDWIPEVHRFQVQRWRERTAS</sequence>
<dbReference type="PANTHER" id="PTHR42951">
    <property type="entry name" value="METALLO-BETA-LACTAMASE DOMAIN-CONTAINING"/>
    <property type="match status" value="1"/>
</dbReference>
<evidence type="ECO:0000313" key="3">
    <source>
        <dbReference type="Proteomes" id="UP000199649"/>
    </source>
</evidence>
<dbReference type="Pfam" id="PF00753">
    <property type="entry name" value="Lactamase_B"/>
    <property type="match status" value="1"/>
</dbReference>
<evidence type="ECO:0000313" key="2">
    <source>
        <dbReference type="EMBL" id="SDR65729.1"/>
    </source>
</evidence>
<dbReference type="RefSeq" id="WP_092664732.1">
    <property type="nucleotide sequence ID" value="NZ_LT629734.1"/>
</dbReference>
<dbReference type="InterPro" id="IPR036866">
    <property type="entry name" value="RibonucZ/Hydroxyglut_hydro"/>
</dbReference>
<dbReference type="InterPro" id="IPR050855">
    <property type="entry name" value="NDM-1-like"/>
</dbReference>
<reference evidence="3" key="1">
    <citation type="submission" date="2016-10" db="EMBL/GenBank/DDBJ databases">
        <authorList>
            <person name="Varghese N."/>
            <person name="Submissions S."/>
        </authorList>
    </citation>
    <scope>NUCLEOTIDE SEQUENCE [LARGE SCALE GENOMIC DNA]</scope>
    <source>
        <strain evidence="3">DSM 22965</strain>
    </source>
</reference>
<gene>
    <name evidence="2" type="ORF">SAMN04489719_0109</name>
</gene>
<organism evidence="2 3">
    <name type="scientific">Agrococcus carbonis</name>
    <dbReference type="NCBI Taxonomy" id="684552"/>
    <lineage>
        <taxon>Bacteria</taxon>
        <taxon>Bacillati</taxon>
        <taxon>Actinomycetota</taxon>
        <taxon>Actinomycetes</taxon>
        <taxon>Micrococcales</taxon>
        <taxon>Microbacteriaceae</taxon>
        <taxon>Agrococcus</taxon>
    </lineage>
</organism>
<dbReference type="STRING" id="684552.SAMN04489719_0109"/>
<dbReference type="PANTHER" id="PTHR42951:SF22">
    <property type="entry name" value="METALLO BETA-LACTAMASE SUPERFAMILY LIPOPROTEIN"/>
    <property type="match status" value="1"/>
</dbReference>